<accession>A0A0G3XJ21</accession>
<feature type="compositionally biased region" description="Polar residues" evidence="1">
    <location>
        <begin position="241"/>
        <end position="264"/>
    </location>
</feature>
<evidence type="ECO:0000313" key="4">
    <source>
        <dbReference type="Proteomes" id="UP000035287"/>
    </source>
</evidence>
<dbReference type="AlphaFoldDB" id="A0A0G3XJ21"/>
<dbReference type="OrthoDB" id="7277275at2"/>
<feature type="region of interest" description="Disordered" evidence="1">
    <location>
        <begin position="240"/>
        <end position="264"/>
    </location>
</feature>
<keyword evidence="2" id="KW-0812">Transmembrane</keyword>
<proteinExistence type="predicted"/>
<keyword evidence="2" id="KW-0472">Membrane</keyword>
<keyword evidence="2" id="KW-1133">Transmembrane helix</keyword>
<feature type="compositionally biased region" description="Acidic residues" evidence="1">
    <location>
        <begin position="1"/>
        <end position="11"/>
    </location>
</feature>
<protein>
    <submittedName>
        <fullName evidence="3">Uncharacterized protein</fullName>
    </submittedName>
</protein>
<feature type="transmembrane region" description="Helical" evidence="2">
    <location>
        <begin position="153"/>
        <end position="171"/>
    </location>
</feature>
<organism evidence="3 4">
    <name type="scientific">Croceicoccus naphthovorans</name>
    <dbReference type="NCBI Taxonomy" id="1348774"/>
    <lineage>
        <taxon>Bacteria</taxon>
        <taxon>Pseudomonadati</taxon>
        <taxon>Pseudomonadota</taxon>
        <taxon>Alphaproteobacteria</taxon>
        <taxon>Sphingomonadales</taxon>
        <taxon>Erythrobacteraceae</taxon>
        <taxon>Croceicoccus</taxon>
    </lineage>
</organism>
<evidence type="ECO:0000256" key="2">
    <source>
        <dbReference type="SAM" id="Phobius"/>
    </source>
</evidence>
<dbReference type="Pfam" id="PF19613">
    <property type="entry name" value="DUF6118"/>
    <property type="match status" value="1"/>
</dbReference>
<dbReference type="EMBL" id="CP011770">
    <property type="protein sequence ID" value="AKM10611.1"/>
    <property type="molecule type" value="Genomic_DNA"/>
</dbReference>
<keyword evidence="4" id="KW-1185">Reference proteome</keyword>
<sequence>MEDDHIEEVQLDLEVVAPTAPEPKPETGAAEESDPATEAFARLEGEMAMVRHTVQNMARERADIVIPDYTATLGQMADQITQVSKMLTAIGNKPAIEMTPEDIAVQIKRASLDLLRDSSDLFRHGRKDLDLATGRLAAIVGRVRTEDEQKRQALRFAGMGLAAGILLWSILPGTIARAMPESWQWPERMARKAVGEPTIVEAGIRLIRSQNPEAWEELAAAQRILSENHEALDRCRERASEASTAVSCTVQIEPSRPSSLQKEE</sequence>
<dbReference type="STRING" id="1348774.AB433_12610"/>
<dbReference type="Proteomes" id="UP000035287">
    <property type="component" value="Chromosome"/>
</dbReference>
<feature type="region of interest" description="Disordered" evidence="1">
    <location>
        <begin position="1"/>
        <end position="35"/>
    </location>
</feature>
<dbReference type="PATRIC" id="fig|1348774.3.peg.2650"/>
<evidence type="ECO:0000313" key="3">
    <source>
        <dbReference type="EMBL" id="AKM10611.1"/>
    </source>
</evidence>
<dbReference type="InterPro" id="IPR046121">
    <property type="entry name" value="DUF6118"/>
</dbReference>
<evidence type="ECO:0000256" key="1">
    <source>
        <dbReference type="SAM" id="MobiDB-lite"/>
    </source>
</evidence>
<dbReference type="RefSeq" id="WP_047821412.1">
    <property type="nucleotide sequence ID" value="NZ_CP011770.1"/>
</dbReference>
<name>A0A0G3XJ21_9SPHN</name>
<gene>
    <name evidence="3" type="ORF">AB433_12610</name>
</gene>
<reference evidence="3 4" key="1">
    <citation type="submission" date="2015-06" db="EMBL/GenBank/DDBJ databases">
        <authorList>
            <person name="Zeng Y."/>
            <person name="Huang Y."/>
        </authorList>
    </citation>
    <scope>NUCLEOTIDE SEQUENCE [LARGE SCALE GENOMIC DNA]</scope>
    <source>
        <strain evidence="3 4">PQ-2</strain>
    </source>
</reference>
<dbReference type="KEGG" id="cna:AB433_12610"/>